<dbReference type="GO" id="GO:0040029">
    <property type="term" value="P:epigenetic regulation of gene expression"/>
    <property type="evidence" value="ECO:0007669"/>
    <property type="project" value="TreeGrafter"/>
</dbReference>
<dbReference type="InterPro" id="IPR037138">
    <property type="entry name" value="His_deacetylse_dom_sf"/>
</dbReference>
<evidence type="ECO:0000313" key="3">
    <source>
        <dbReference type="Proteomes" id="UP000197619"/>
    </source>
</evidence>
<sequence length="201" mass="21283">MGDPEYLAAFRTVVMPIAHEFCPDVVLVSAGFDAAEGHPPPLGGYKVSAKCFGYMTKQLMSLAGGAVVLALEGGHDLTAICDASEACVSALLGHEVRLAPVPLPRPGHGWMPRVPSATSLGTAGCHPEPLPEDSLRQKPNANAVRSLEAVIQVQSKYWVAVQRFASKLGCSFLEAQHHEADEVETVTALASLSVAVMVEKR</sequence>
<dbReference type="EMBL" id="MUZQ01000656">
    <property type="protein sequence ID" value="OWK49927.1"/>
    <property type="molecule type" value="Genomic_DNA"/>
</dbReference>
<dbReference type="InterPro" id="IPR023696">
    <property type="entry name" value="Ureohydrolase_dom_sf"/>
</dbReference>
<name>A0A218U852_9PASE</name>
<reference evidence="2 3" key="1">
    <citation type="submission" date="2017-05" db="EMBL/GenBank/DDBJ databases">
        <title>Genome of assembly of the Bengalese finch, Lonchura striata domestica.</title>
        <authorList>
            <person name="Colquitt B.M."/>
            <person name="Brainard M.S."/>
        </authorList>
    </citation>
    <scope>NUCLEOTIDE SEQUENCE [LARGE SCALE GENOMIC DNA]</scope>
    <source>
        <strain evidence="2">White83orange57</strain>
    </source>
</reference>
<dbReference type="SUPFAM" id="SSF52768">
    <property type="entry name" value="Arginase/deacetylase"/>
    <property type="match status" value="1"/>
</dbReference>
<dbReference type="AlphaFoldDB" id="A0A218U852"/>
<dbReference type="Proteomes" id="UP000197619">
    <property type="component" value="Unassembled WGS sequence"/>
</dbReference>
<evidence type="ECO:0000313" key="2">
    <source>
        <dbReference type="EMBL" id="OWK49927.1"/>
    </source>
</evidence>
<dbReference type="PANTHER" id="PTHR10625">
    <property type="entry name" value="HISTONE DEACETYLASE HDAC1-RELATED"/>
    <property type="match status" value="1"/>
</dbReference>
<feature type="domain" description="Histone deacetylase" evidence="1">
    <location>
        <begin position="1"/>
        <end position="91"/>
    </location>
</feature>
<dbReference type="PANTHER" id="PTHR10625:SF42">
    <property type="entry name" value="HISTONE DEACETYLASE 7"/>
    <property type="match status" value="1"/>
</dbReference>
<proteinExistence type="predicted"/>
<comment type="caution">
    <text evidence="2">The sequence shown here is derived from an EMBL/GenBank/DDBJ whole genome shotgun (WGS) entry which is preliminary data.</text>
</comment>
<evidence type="ECO:0000259" key="1">
    <source>
        <dbReference type="Pfam" id="PF00850"/>
    </source>
</evidence>
<dbReference type="GO" id="GO:0004407">
    <property type="term" value="F:histone deacetylase activity"/>
    <property type="evidence" value="ECO:0007669"/>
    <property type="project" value="TreeGrafter"/>
</dbReference>
<gene>
    <name evidence="2" type="primary">HDAC4_2</name>
    <name evidence="2" type="ORF">RLOC_00003384</name>
</gene>
<dbReference type="GO" id="GO:0000118">
    <property type="term" value="C:histone deacetylase complex"/>
    <property type="evidence" value="ECO:0007669"/>
    <property type="project" value="TreeGrafter"/>
</dbReference>
<dbReference type="Pfam" id="PF00850">
    <property type="entry name" value="Hist_deacetyl"/>
    <property type="match status" value="1"/>
</dbReference>
<keyword evidence="3" id="KW-1185">Reference proteome</keyword>
<dbReference type="InterPro" id="IPR023801">
    <property type="entry name" value="His_deacetylse_dom"/>
</dbReference>
<dbReference type="Gene3D" id="3.40.800.20">
    <property type="entry name" value="Histone deacetylase domain"/>
    <property type="match status" value="1"/>
</dbReference>
<accession>A0A218U852</accession>
<protein>
    <submittedName>
        <fullName evidence="2">Histone deacetylase 4</fullName>
    </submittedName>
</protein>
<organism evidence="2 3">
    <name type="scientific">Lonchura striata</name>
    <name type="common">white-rumped munia</name>
    <dbReference type="NCBI Taxonomy" id="40157"/>
    <lineage>
        <taxon>Eukaryota</taxon>
        <taxon>Metazoa</taxon>
        <taxon>Chordata</taxon>
        <taxon>Craniata</taxon>
        <taxon>Vertebrata</taxon>
        <taxon>Euteleostomi</taxon>
        <taxon>Archelosauria</taxon>
        <taxon>Archosauria</taxon>
        <taxon>Dinosauria</taxon>
        <taxon>Saurischia</taxon>
        <taxon>Theropoda</taxon>
        <taxon>Coelurosauria</taxon>
        <taxon>Aves</taxon>
        <taxon>Neognathae</taxon>
        <taxon>Neoaves</taxon>
        <taxon>Telluraves</taxon>
        <taxon>Australaves</taxon>
        <taxon>Passeriformes</taxon>
        <taxon>Passeroidea</taxon>
        <taxon>Estrildidae</taxon>
        <taxon>Estrildinae</taxon>
        <taxon>Lonchura</taxon>
    </lineage>
</organism>